<comment type="caution">
    <text evidence="3">The sequence shown here is derived from an EMBL/GenBank/DDBJ whole genome shotgun (WGS) entry which is preliminary data.</text>
</comment>
<dbReference type="Proteomes" id="UP001596492">
    <property type="component" value="Unassembled WGS sequence"/>
</dbReference>
<reference evidence="4" key="1">
    <citation type="journal article" date="2019" name="Int. J. Syst. Evol. Microbiol.">
        <title>The Global Catalogue of Microorganisms (GCM) 10K type strain sequencing project: providing services to taxonomists for standard genome sequencing and annotation.</title>
        <authorList>
            <consortium name="The Broad Institute Genomics Platform"/>
            <consortium name="The Broad Institute Genome Sequencing Center for Infectious Disease"/>
            <person name="Wu L."/>
            <person name="Ma J."/>
        </authorList>
    </citation>
    <scope>NUCLEOTIDE SEQUENCE [LARGE SCALE GENOMIC DNA]</scope>
    <source>
        <strain evidence="4">CCUG 51308</strain>
    </source>
</reference>
<keyword evidence="4" id="KW-1185">Reference proteome</keyword>
<dbReference type="Pfam" id="PF17930">
    <property type="entry name" value="LpxI_N"/>
    <property type="match status" value="1"/>
</dbReference>
<dbReference type="Gene3D" id="3.40.50.20">
    <property type="match status" value="1"/>
</dbReference>
<organism evidence="3 4">
    <name type="scientific">Hirschia litorea</name>
    <dbReference type="NCBI Taxonomy" id="1199156"/>
    <lineage>
        <taxon>Bacteria</taxon>
        <taxon>Pseudomonadati</taxon>
        <taxon>Pseudomonadota</taxon>
        <taxon>Alphaproteobacteria</taxon>
        <taxon>Hyphomonadales</taxon>
        <taxon>Hyphomonadaceae</taxon>
        <taxon>Hirschia</taxon>
    </lineage>
</organism>
<gene>
    <name evidence="3" type="ORF">ACFQS8_02615</name>
</gene>
<dbReference type="InterPro" id="IPR010415">
    <property type="entry name" value="LpxI_C"/>
</dbReference>
<dbReference type="InterPro" id="IPR053174">
    <property type="entry name" value="LpxI"/>
</dbReference>
<name>A0ABW2IHA7_9PROT</name>
<protein>
    <submittedName>
        <fullName evidence="3">LpxI family protein</fullName>
    </submittedName>
</protein>
<dbReference type="RefSeq" id="WP_382165433.1">
    <property type="nucleotide sequence ID" value="NZ_JBHTBR010000002.1"/>
</dbReference>
<dbReference type="Pfam" id="PF06230">
    <property type="entry name" value="LpxI_C"/>
    <property type="match status" value="1"/>
</dbReference>
<dbReference type="EMBL" id="JBHTBR010000002">
    <property type="protein sequence ID" value="MFC7290496.1"/>
    <property type="molecule type" value="Genomic_DNA"/>
</dbReference>
<accession>A0ABW2IHA7</accession>
<feature type="domain" description="LpxI C-terminal" evidence="1">
    <location>
        <begin position="138"/>
        <end position="275"/>
    </location>
</feature>
<feature type="domain" description="LpxI N-terminal" evidence="2">
    <location>
        <begin position="5"/>
        <end position="134"/>
    </location>
</feature>
<dbReference type="InterPro" id="IPR041255">
    <property type="entry name" value="LpxI_N"/>
</dbReference>
<dbReference type="PANTHER" id="PTHR39962">
    <property type="entry name" value="BLL4848 PROTEIN"/>
    <property type="match status" value="1"/>
</dbReference>
<evidence type="ECO:0000259" key="2">
    <source>
        <dbReference type="Pfam" id="PF17930"/>
    </source>
</evidence>
<dbReference type="PANTHER" id="PTHR39962:SF1">
    <property type="entry name" value="LPXI FAMILY PROTEIN"/>
    <property type="match status" value="1"/>
</dbReference>
<evidence type="ECO:0000313" key="4">
    <source>
        <dbReference type="Proteomes" id="UP001596492"/>
    </source>
</evidence>
<evidence type="ECO:0000259" key="1">
    <source>
        <dbReference type="Pfam" id="PF06230"/>
    </source>
</evidence>
<proteinExistence type="predicted"/>
<dbReference type="Gene3D" id="3.40.140.80">
    <property type="match status" value="1"/>
</dbReference>
<dbReference type="InterPro" id="IPR043167">
    <property type="entry name" value="LpxI_C_sf"/>
</dbReference>
<evidence type="ECO:0000313" key="3">
    <source>
        <dbReference type="EMBL" id="MFC7290496.1"/>
    </source>
</evidence>
<sequence>MIPSKLGIIAGSGNLPLALATHAANEGRDVFIVGIEGFAETSLLDKFKHSVISIGEVGRQISSLKQAGVEEVCFAGIVKRPDFKSLKLDSKGVLLLPKVIRAASQGDDALLRVLVSTLEKVGFKVVGADEVLGSLLAPKGALGKFSPSSKDIEDIDKAADIAAQIGKLDIGQGAVVCDGLVLAVEAQEGTDLMLQRCAELPDNLLGTVKHPKGVLVKRPKPGQERRIDLPTIGLKTLEGIKNANLAGIAVEAHAALILDKEQLIAYADTNNIWIYGF</sequence>